<evidence type="ECO:0000259" key="1">
    <source>
        <dbReference type="Pfam" id="PF12697"/>
    </source>
</evidence>
<gene>
    <name evidence="2" type="ORF">ACFONP_01350</name>
</gene>
<sequence>MFDFPEGGPETLTTRKFGSQTLHVREHRGAGRPLLFLHGYPTSGIDWRLIAYRFADRHCLYPDLLGFGLSDKPRIRYTFPHHRQLVEALLHSRGIREIDIVAHDYSVTLAQELLHAEGEGRLPFRIGRVVLLNGGIYPEHHRARPIQKLLRAPLVGEIVAGAIGRDALAKALRRIAGSPDAWTEWAIDEHFEAIAHNDGQKRLASLLTYVDDRRIHREPWVAAMHRAIEEGRMSFVWGPLDPVSGGHVLQALRERTANPEIREIEGAGHYPHWEKPEEAGAAIVEALR</sequence>
<dbReference type="PANTHER" id="PTHR43798:SF33">
    <property type="entry name" value="HYDROLASE, PUTATIVE (AFU_ORTHOLOGUE AFUA_2G14860)-RELATED"/>
    <property type="match status" value="1"/>
</dbReference>
<dbReference type="RefSeq" id="WP_229786130.1">
    <property type="nucleotide sequence ID" value="NZ_BMXU01000001.1"/>
</dbReference>
<dbReference type="PANTHER" id="PTHR43798">
    <property type="entry name" value="MONOACYLGLYCEROL LIPASE"/>
    <property type="match status" value="1"/>
</dbReference>
<reference evidence="3" key="1">
    <citation type="journal article" date="2019" name="Int. J. Syst. Evol. Microbiol.">
        <title>The Global Catalogue of Microorganisms (GCM) 10K type strain sequencing project: providing services to taxonomists for standard genome sequencing and annotation.</title>
        <authorList>
            <consortium name="The Broad Institute Genomics Platform"/>
            <consortium name="The Broad Institute Genome Sequencing Center for Infectious Disease"/>
            <person name="Wu L."/>
            <person name="Ma J."/>
        </authorList>
    </citation>
    <scope>NUCLEOTIDE SEQUENCE [LARGE SCALE GENOMIC DNA]</scope>
    <source>
        <strain evidence="3">KCTC 22245</strain>
    </source>
</reference>
<name>A0ABV7M7H8_9PROT</name>
<dbReference type="SUPFAM" id="SSF53474">
    <property type="entry name" value="alpha/beta-Hydrolases"/>
    <property type="match status" value="1"/>
</dbReference>
<dbReference type="Gene3D" id="3.40.50.1820">
    <property type="entry name" value="alpha/beta hydrolase"/>
    <property type="match status" value="1"/>
</dbReference>
<organism evidence="2 3">
    <name type="scientific">Parvularcula lutaonensis</name>
    <dbReference type="NCBI Taxonomy" id="491923"/>
    <lineage>
        <taxon>Bacteria</taxon>
        <taxon>Pseudomonadati</taxon>
        <taxon>Pseudomonadota</taxon>
        <taxon>Alphaproteobacteria</taxon>
        <taxon>Parvularculales</taxon>
        <taxon>Parvularculaceae</taxon>
        <taxon>Parvularcula</taxon>
    </lineage>
</organism>
<dbReference type="EMBL" id="JBHRVA010000002">
    <property type="protein sequence ID" value="MFC3301375.1"/>
    <property type="molecule type" value="Genomic_DNA"/>
</dbReference>
<proteinExistence type="predicted"/>
<dbReference type="GO" id="GO:0016787">
    <property type="term" value="F:hydrolase activity"/>
    <property type="evidence" value="ECO:0007669"/>
    <property type="project" value="UniProtKB-KW"/>
</dbReference>
<comment type="caution">
    <text evidence="2">The sequence shown here is derived from an EMBL/GenBank/DDBJ whole genome shotgun (WGS) entry which is preliminary data.</text>
</comment>
<dbReference type="InterPro" id="IPR029058">
    <property type="entry name" value="AB_hydrolase_fold"/>
</dbReference>
<accession>A0ABV7M7H8</accession>
<keyword evidence="2" id="KW-0378">Hydrolase</keyword>
<keyword evidence="3" id="KW-1185">Reference proteome</keyword>
<dbReference type="InterPro" id="IPR050266">
    <property type="entry name" value="AB_hydrolase_sf"/>
</dbReference>
<evidence type="ECO:0000313" key="3">
    <source>
        <dbReference type="Proteomes" id="UP001595607"/>
    </source>
</evidence>
<dbReference type="Pfam" id="PF12697">
    <property type="entry name" value="Abhydrolase_6"/>
    <property type="match status" value="1"/>
</dbReference>
<feature type="domain" description="AB hydrolase-1" evidence="1">
    <location>
        <begin position="34"/>
        <end position="278"/>
    </location>
</feature>
<protein>
    <submittedName>
        <fullName evidence="2">Alpha/beta fold hydrolase</fullName>
    </submittedName>
</protein>
<dbReference type="Proteomes" id="UP001595607">
    <property type="component" value="Unassembled WGS sequence"/>
</dbReference>
<dbReference type="InterPro" id="IPR000073">
    <property type="entry name" value="AB_hydrolase_1"/>
</dbReference>
<evidence type="ECO:0000313" key="2">
    <source>
        <dbReference type="EMBL" id="MFC3301375.1"/>
    </source>
</evidence>